<accession>A0AAW5P9P0</accession>
<organism evidence="2 3">
    <name type="scientific">Salinibacter ruber</name>
    <dbReference type="NCBI Taxonomy" id="146919"/>
    <lineage>
        <taxon>Bacteria</taxon>
        <taxon>Pseudomonadati</taxon>
        <taxon>Rhodothermota</taxon>
        <taxon>Rhodothermia</taxon>
        <taxon>Rhodothermales</taxon>
        <taxon>Salinibacteraceae</taxon>
        <taxon>Salinibacter</taxon>
    </lineage>
</organism>
<protein>
    <recommendedName>
        <fullName evidence="1">Polymerase nucleotidyl transferase domain-containing protein</fullName>
    </recommendedName>
</protein>
<dbReference type="CDD" id="cd05403">
    <property type="entry name" value="NT_KNTase_like"/>
    <property type="match status" value="1"/>
</dbReference>
<name>A0AAW5P9P0_9BACT</name>
<dbReference type="InterPro" id="IPR043519">
    <property type="entry name" value="NT_sf"/>
</dbReference>
<evidence type="ECO:0000313" key="2">
    <source>
        <dbReference type="EMBL" id="MCS4158876.1"/>
    </source>
</evidence>
<dbReference type="InterPro" id="IPR002934">
    <property type="entry name" value="Polymerase_NTP_transf_dom"/>
</dbReference>
<proteinExistence type="predicted"/>
<evidence type="ECO:0000313" key="3">
    <source>
        <dbReference type="Proteomes" id="UP001155110"/>
    </source>
</evidence>
<feature type="domain" description="Polymerase nucleotidyl transferase" evidence="1">
    <location>
        <begin position="35"/>
        <end position="78"/>
    </location>
</feature>
<sequence>MNVYTLKIIVVCSLMPTSSPFSTPVRRALSDAESALGEIYGDRLKKLIVYGSQARGEARPDSDVDLMIVLGGKVYPDEEAQRTSQLVIRLASEYGVALSPLHLSEENFERDRPLPRAARREGVVL</sequence>
<dbReference type="RefSeq" id="WP_259059892.1">
    <property type="nucleotide sequence ID" value="NZ_JANTZM010000015.1"/>
</dbReference>
<dbReference type="AlphaFoldDB" id="A0AAW5P9P0"/>
<reference evidence="2" key="1">
    <citation type="submission" date="2022-08" db="EMBL/GenBank/DDBJ databases">
        <title>Genomic Encyclopedia of Type Strains, Phase V (KMG-V): Genome sequencing to study the core and pangenomes of soil and plant-associated prokaryotes.</title>
        <authorList>
            <person name="Whitman W."/>
        </authorList>
    </citation>
    <scope>NUCLEOTIDE SEQUENCE</scope>
    <source>
        <strain evidence="2">SP3002</strain>
    </source>
</reference>
<dbReference type="PANTHER" id="PTHR33933:SF1">
    <property type="entry name" value="PROTEIN ADENYLYLTRANSFERASE MNTA-RELATED"/>
    <property type="match status" value="1"/>
</dbReference>
<dbReference type="GO" id="GO:0016779">
    <property type="term" value="F:nucleotidyltransferase activity"/>
    <property type="evidence" value="ECO:0007669"/>
    <property type="project" value="InterPro"/>
</dbReference>
<evidence type="ECO:0000259" key="1">
    <source>
        <dbReference type="Pfam" id="PF01909"/>
    </source>
</evidence>
<dbReference type="Gene3D" id="3.30.460.10">
    <property type="entry name" value="Beta Polymerase, domain 2"/>
    <property type="match status" value="1"/>
</dbReference>
<dbReference type="InterPro" id="IPR052548">
    <property type="entry name" value="Type_VII_TA_antitoxin"/>
</dbReference>
<dbReference type="SUPFAM" id="SSF81301">
    <property type="entry name" value="Nucleotidyltransferase"/>
    <property type="match status" value="1"/>
</dbReference>
<gene>
    <name evidence="2" type="ORF">GGP99_002859</name>
</gene>
<dbReference type="Proteomes" id="UP001155110">
    <property type="component" value="Unassembled WGS sequence"/>
</dbReference>
<dbReference type="Pfam" id="PF01909">
    <property type="entry name" value="NTP_transf_2"/>
    <property type="match status" value="1"/>
</dbReference>
<comment type="caution">
    <text evidence="2">The sequence shown here is derived from an EMBL/GenBank/DDBJ whole genome shotgun (WGS) entry which is preliminary data.</text>
</comment>
<dbReference type="EMBL" id="JANTZM010000015">
    <property type="protein sequence ID" value="MCS4158876.1"/>
    <property type="molecule type" value="Genomic_DNA"/>
</dbReference>
<dbReference type="PANTHER" id="PTHR33933">
    <property type="entry name" value="NUCLEOTIDYLTRANSFERASE"/>
    <property type="match status" value="1"/>
</dbReference>